<dbReference type="EMBL" id="JBEPBX010000039">
    <property type="protein sequence ID" value="MER6617540.1"/>
    <property type="molecule type" value="Genomic_DNA"/>
</dbReference>
<dbReference type="InterPro" id="IPR001387">
    <property type="entry name" value="Cro/C1-type_HTH"/>
</dbReference>
<proteinExistence type="predicted"/>
<dbReference type="PANTHER" id="PTHR44809">
    <property type="match status" value="1"/>
</dbReference>
<dbReference type="InterPro" id="IPR011990">
    <property type="entry name" value="TPR-like_helical_dom_sf"/>
</dbReference>
<comment type="caution">
    <text evidence="2">The sequence shown here is derived from an EMBL/GenBank/DDBJ whole genome shotgun (WGS) entry which is preliminary data.</text>
</comment>
<organism evidence="2 3">
    <name type="scientific">Streptomyces xantholiticus</name>
    <dbReference type="NCBI Taxonomy" id="68285"/>
    <lineage>
        <taxon>Bacteria</taxon>
        <taxon>Bacillati</taxon>
        <taxon>Actinomycetota</taxon>
        <taxon>Actinomycetes</taxon>
        <taxon>Kitasatosporales</taxon>
        <taxon>Streptomycetaceae</taxon>
        <taxon>Streptomyces</taxon>
    </lineage>
</organism>
<dbReference type="Proteomes" id="UP001445472">
    <property type="component" value="Unassembled WGS sequence"/>
</dbReference>
<evidence type="ECO:0000259" key="1">
    <source>
        <dbReference type="PROSITE" id="PS50943"/>
    </source>
</evidence>
<name>A0ABV1V4J0_9ACTN</name>
<dbReference type="RefSeq" id="WP_351978603.1">
    <property type="nucleotide sequence ID" value="NZ_JBEPBX010000039.1"/>
</dbReference>
<dbReference type="PANTHER" id="PTHR44809:SF1">
    <property type="entry name" value="PROTEIN O-MANNOSYL-TRANSFERASE TMTC1"/>
    <property type="match status" value="1"/>
</dbReference>
<accession>A0ABV1V4J0</accession>
<keyword evidence="3" id="KW-1185">Reference proteome</keyword>
<evidence type="ECO:0000313" key="3">
    <source>
        <dbReference type="Proteomes" id="UP001445472"/>
    </source>
</evidence>
<protein>
    <submittedName>
        <fullName evidence="2">Tetratricopeptide repeat protein</fullName>
    </submittedName>
</protein>
<dbReference type="InterPro" id="IPR052943">
    <property type="entry name" value="TMTC_O-mannosyl-trnsfr"/>
</dbReference>
<dbReference type="PROSITE" id="PS50943">
    <property type="entry name" value="HTH_CROC1"/>
    <property type="match status" value="1"/>
</dbReference>
<evidence type="ECO:0000313" key="2">
    <source>
        <dbReference type="EMBL" id="MER6617540.1"/>
    </source>
</evidence>
<feature type="domain" description="HTH cro/C1-type" evidence="1">
    <location>
        <begin position="49"/>
        <end position="83"/>
    </location>
</feature>
<dbReference type="Gene3D" id="1.25.40.10">
    <property type="entry name" value="Tetratricopeptide repeat domain"/>
    <property type="match status" value="3"/>
</dbReference>
<dbReference type="SUPFAM" id="SSF81901">
    <property type="entry name" value="HCP-like"/>
    <property type="match status" value="1"/>
</dbReference>
<dbReference type="CDD" id="cd00093">
    <property type="entry name" value="HTH_XRE"/>
    <property type="match status" value="1"/>
</dbReference>
<sequence length="925" mass="101343">MDPDRADGPADFAACLDALRRLQGLSYERMEAAAGKLPPKPNGPAWRPLARSTIGEIVTGRRVPSRDKLLTFLAVCGVPSAEVPRWLTAWSRVGSVAIRRPSGALPVRDAQPRALGVHAAIQVTGPATAADELPVYVPRDVDGRLRAALAEGRFVLLVGGSSVGKTRSAWEAVRAERADWWLVQPPDAAALAALAAAPVPRTVVWLDEFQNYLSDGLTPATIRALLVGDAETVLVGTLWPDHYFRVTAKPGVDEDDLFRREREVLKQAEVIDLADRLTPAEQERADAAARDDPRIRVALTSADYGMTQVLAAAPHLVLRWEQASDPYARALITAAIDARRLGVEGGVPTALLTAAVPAYLAPSEVARAPQDWLERAMAYATKELHGATAVLNPLPGREMGTVAGYTVADYLLQHGTAMRRASVPADSVWQAYADHLTGADLWRTGRSAEDRGLFRQAELIYRAAAGDLAQARSSLIDLMGRQGRIEDEERVRRAAAAARDDVELVRLGNFLDQRGRPAEAERVFRDGLALGDTSVLRSLAGFLDRHGRTAEALDTWRQAVDAGHDVWFPFIEFLKSHRMRDEAYQALREGAAAGDLGCRNELVLMLDIGKRAAEAEEVLWRSATAGHRYARSILARRLESEGRTAEAERVWRQSIRYGDGDETSSDARERLSDLCLRQGRLAEAEELWRDGVRAGEYGSASGLAKVLEQRGRVDEAVALLLPSALKGDADTLLTLTLLLGRHGRDAEDERLLEAVSTTYDKGTGWLVSLLLKQGRSDEAEAVLLRSALNGGEEAWTSRRRLVELLVERGRIDEAEGLLRRIAASGNLAVNEELVTFLETHRHTDESEEIWRRLSDHGDSTTRWYAGHHLTKLLARTGRTAEIEELWRRNLAMGGGTQVLDVLAALLAERECKSNGGSDDHGRDVK</sequence>
<gene>
    <name evidence="2" type="ORF">ABT276_30280</name>
</gene>
<reference evidence="2 3" key="1">
    <citation type="submission" date="2024-06" db="EMBL/GenBank/DDBJ databases">
        <title>The Natural Products Discovery Center: Release of the First 8490 Sequenced Strains for Exploring Actinobacteria Biosynthetic Diversity.</title>
        <authorList>
            <person name="Kalkreuter E."/>
            <person name="Kautsar S.A."/>
            <person name="Yang D."/>
            <person name="Bader C.D."/>
            <person name="Teijaro C.N."/>
            <person name="Fluegel L."/>
            <person name="Davis C.M."/>
            <person name="Simpson J.R."/>
            <person name="Lauterbach L."/>
            <person name="Steele A.D."/>
            <person name="Gui C."/>
            <person name="Meng S."/>
            <person name="Li G."/>
            <person name="Viehrig K."/>
            <person name="Ye F."/>
            <person name="Su P."/>
            <person name="Kiefer A.F."/>
            <person name="Nichols A."/>
            <person name="Cepeda A.J."/>
            <person name="Yan W."/>
            <person name="Fan B."/>
            <person name="Jiang Y."/>
            <person name="Adhikari A."/>
            <person name="Zheng C.-J."/>
            <person name="Schuster L."/>
            <person name="Cowan T.M."/>
            <person name="Smanski M.J."/>
            <person name="Chevrette M.G."/>
            <person name="De Carvalho L.P.S."/>
            <person name="Shen B."/>
        </authorList>
    </citation>
    <scope>NUCLEOTIDE SEQUENCE [LARGE SCALE GENOMIC DNA]</scope>
    <source>
        <strain evidence="2 3">NPDC000837</strain>
    </source>
</reference>